<evidence type="ECO:0000256" key="1">
    <source>
        <dbReference type="SAM" id="MobiDB-lite"/>
    </source>
</evidence>
<accession>A0A2K2DES6</accession>
<evidence type="ECO:0000313" key="2">
    <source>
        <dbReference type="EMBL" id="PNT72792.1"/>
    </source>
</evidence>
<dbReference type="InParanoid" id="A0A2K2DES6"/>
<sequence length="78" mass="8925">MRPPGKTLHCVRPTRASRVPRPQIPIPISYIHTPPIRSSFPDYSHQRHLAGTPQRNKHRGNRPNLFPTGADDRGQWLS</sequence>
<reference evidence="2 3" key="1">
    <citation type="journal article" date="2010" name="Nature">
        <title>Genome sequencing and analysis of the model grass Brachypodium distachyon.</title>
        <authorList>
            <consortium name="International Brachypodium Initiative"/>
        </authorList>
    </citation>
    <scope>NUCLEOTIDE SEQUENCE [LARGE SCALE GENOMIC DNA]</scope>
    <source>
        <strain evidence="2 3">Bd21</strain>
    </source>
</reference>
<protein>
    <submittedName>
        <fullName evidence="2 3">Uncharacterized protein</fullName>
    </submittedName>
</protein>
<keyword evidence="4" id="KW-1185">Reference proteome</keyword>
<organism evidence="2">
    <name type="scientific">Brachypodium distachyon</name>
    <name type="common">Purple false brome</name>
    <name type="synonym">Trachynia distachya</name>
    <dbReference type="NCBI Taxonomy" id="15368"/>
    <lineage>
        <taxon>Eukaryota</taxon>
        <taxon>Viridiplantae</taxon>
        <taxon>Streptophyta</taxon>
        <taxon>Embryophyta</taxon>
        <taxon>Tracheophyta</taxon>
        <taxon>Spermatophyta</taxon>
        <taxon>Magnoliopsida</taxon>
        <taxon>Liliopsida</taxon>
        <taxon>Poales</taxon>
        <taxon>Poaceae</taxon>
        <taxon>BOP clade</taxon>
        <taxon>Pooideae</taxon>
        <taxon>Stipodae</taxon>
        <taxon>Brachypodieae</taxon>
        <taxon>Brachypodium</taxon>
    </lineage>
</organism>
<reference evidence="2" key="2">
    <citation type="submission" date="2017-06" db="EMBL/GenBank/DDBJ databases">
        <title>WGS assembly of Brachypodium distachyon.</title>
        <authorList>
            <consortium name="The International Brachypodium Initiative"/>
            <person name="Lucas S."/>
            <person name="Harmon-Smith M."/>
            <person name="Lail K."/>
            <person name="Tice H."/>
            <person name="Grimwood J."/>
            <person name="Bruce D."/>
            <person name="Barry K."/>
            <person name="Shu S."/>
            <person name="Lindquist E."/>
            <person name="Wang M."/>
            <person name="Pitluck S."/>
            <person name="Vogel J.P."/>
            <person name="Garvin D.F."/>
            <person name="Mockler T.C."/>
            <person name="Schmutz J."/>
            <person name="Rokhsar D."/>
            <person name="Bevan M.W."/>
        </authorList>
    </citation>
    <scope>NUCLEOTIDE SEQUENCE</scope>
    <source>
        <strain evidence="2">Bd21</strain>
    </source>
</reference>
<evidence type="ECO:0000313" key="4">
    <source>
        <dbReference type="Proteomes" id="UP000008810"/>
    </source>
</evidence>
<reference evidence="3" key="3">
    <citation type="submission" date="2018-08" db="UniProtKB">
        <authorList>
            <consortium name="EnsemblPlants"/>
        </authorList>
    </citation>
    <scope>IDENTIFICATION</scope>
    <source>
        <strain evidence="3">cv. Bd21</strain>
    </source>
</reference>
<feature type="region of interest" description="Disordered" evidence="1">
    <location>
        <begin position="1"/>
        <end position="78"/>
    </location>
</feature>
<name>A0A2K2DES6_BRADI</name>
<dbReference type="Gramene" id="PNT72792">
    <property type="protein sequence ID" value="PNT72792"/>
    <property type="gene ID" value="BRADI_2g49182v3"/>
</dbReference>
<proteinExistence type="predicted"/>
<evidence type="ECO:0000313" key="3">
    <source>
        <dbReference type="EnsemblPlants" id="PNT72792"/>
    </source>
</evidence>
<dbReference type="Proteomes" id="UP000008810">
    <property type="component" value="Chromosome 2"/>
</dbReference>
<gene>
    <name evidence="2" type="ORF">BRADI_2g49182v3</name>
</gene>
<dbReference type="EnsemblPlants" id="PNT72792">
    <property type="protein sequence ID" value="PNT72792"/>
    <property type="gene ID" value="BRADI_2g49182v3"/>
</dbReference>
<dbReference type="EMBL" id="CM000881">
    <property type="protein sequence ID" value="PNT72792.1"/>
    <property type="molecule type" value="Genomic_DNA"/>
</dbReference>
<dbReference type="AlphaFoldDB" id="A0A2K2DES6"/>